<keyword evidence="6 8" id="KW-0472">Membrane</keyword>
<dbReference type="Pfam" id="PF14703">
    <property type="entry name" value="PHM7_cyt"/>
    <property type="match status" value="1"/>
</dbReference>
<organism evidence="12 13">
    <name type="scientific">[Torrubiella] hemipterigena</name>
    <dbReference type="NCBI Taxonomy" id="1531966"/>
    <lineage>
        <taxon>Eukaryota</taxon>
        <taxon>Fungi</taxon>
        <taxon>Dikarya</taxon>
        <taxon>Ascomycota</taxon>
        <taxon>Pezizomycotina</taxon>
        <taxon>Sordariomycetes</taxon>
        <taxon>Hypocreomycetidae</taxon>
        <taxon>Hypocreales</taxon>
        <taxon>Clavicipitaceae</taxon>
        <taxon>Clavicipitaceae incertae sedis</taxon>
        <taxon>'Torrubiella' clade</taxon>
    </lineage>
</organism>
<feature type="domain" description="CSC1/OSCA1-like cytosolic" evidence="11">
    <location>
        <begin position="226"/>
        <end position="395"/>
    </location>
</feature>
<keyword evidence="5 8" id="KW-1133">Transmembrane helix</keyword>
<reference evidence="12 13" key="1">
    <citation type="journal article" date="2015" name="Genome Announc.">
        <title>Draft Genome Sequence and Gene Annotation of the Entomopathogenic Fungus Verticillium hemipterigenum.</title>
        <authorList>
            <person name="Horn F."/>
            <person name="Habel A."/>
            <person name="Scharf D.H."/>
            <person name="Dworschak J."/>
            <person name="Brakhage A.A."/>
            <person name="Guthke R."/>
            <person name="Hertweck C."/>
            <person name="Linde J."/>
        </authorList>
    </citation>
    <scope>NUCLEOTIDE SEQUENCE [LARGE SCALE GENOMIC DNA]</scope>
</reference>
<feature type="transmembrane region" description="Helical" evidence="8">
    <location>
        <begin position="37"/>
        <end position="59"/>
    </location>
</feature>
<evidence type="ECO:0000256" key="5">
    <source>
        <dbReference type="ARBA" id="ARBA00022989"/>
    </source>
</evidence>
<feature type="transmembrane region" description="Helical" evidence="8">
    <location>
        <begin position="455"/>
        <end position="479"/>
    </location>
</feature>
<evidence type="ECO:0000259" key="11">
    <source>
        <dbReference type="Pfam" id="PF14703"/>
    </source>
</evidence>
<feature type="transmembrane region" description="Helical" evidence="8">
    <location>
        <begin position="412"/>
        <end position="435"/>
    </location>
</feature>
<keyword evidence="4 8" id="KW-0812">Transmembrane</keyword>
<evidence type="ECO:0000256" key="3">
    <source>
        <dbReference type="ARBA" id="ARBA00022448"/>
    </source>
</evidence>
<accession>A0A0A1T6N3</accession>
<feature type="transmembrane region" description="Helical" evidence="8">
    <location>
        <begin position="675"/>
        <end position="694"/>
    </location>
</feature>
<feature type="transmembrane region" description="Helical" evidence="8">
    <location>
        <begin position="617"/>
        <end position="644"/>
    </location>
</feature>
<feature type="compositionally biased region" description="Low complexity" evidence="7">
    <location>
        <begin position="1033"/>
        <end position="1062"/>
    </location>
</feature>
<feature type="region of interest" description="Disordered" evidence="7">
    <location>
        <begin position="1033"/>
        <end position="1157"/>
    </location>
</feature>
<dbReference type="GO" id="GO:0005227">
    <property type="term" value="F:calcium-activated cation channel activity"/>
    <property type="evidence" value="ECO:0007669"/>
    <property type="project" value="InterPro"/>
</dbReference>
<proteinExistence type="inferred from homology"/>
<dbReference type="PANTHER" id="PTHR13018">
    <property type="entry name" value="PROBABLE MEMBRANE PROTEIN DUF221-RELATED"/>
    <property type="match status" value="1"/>
</dbReference>
<dbReference type="Pfam" id="PF13967">
    <property type="entry name" value="RSN1_TM"/>
    <property type="match status" value="1"/>
</dbReference>
<evidence type="ECO:0000313" key="12">
    <source>
        <dbReference type="EMBL" id="CEJ92766.1"/>
    </source>
</evidence>
<feature type="compositionally biased region" description="Polar residues" evidence="7">
    <location>
        <begin position="858"/>
        <end position="867"/>
    </location>
</feature>
<dbReference type="EMBL" id="CDHN01000005">
    <property type="protein sequence ID" value="CEJ92766.1"/>
    <property type="molecule type" value="Genomic_DNA"/>
</dbReference>
<feature type="compositionally biased region" description="Polar residues" evidence="7">
    <location>
        <begin position="1095"/>
        <end position="1105"/>
    </location>
</feature>
<dbReference type="Proteomes" id="UP000039046">
    <property type="component" value="Unassembled WGS sequence"/>
</dbReference>
<dbReference type="HOGENOM" id="CLU_009187_1_0_1"/>
<feature type="region of interest" description="Disordered" evidence="7">
    <location>
        <begin position="297"/>
        <end position="318"/>
    </location>
</feature>
<feature type="domain" description="CSC1/OSCA1-like N-terminal transmembrane" evidence="10">
    <location>
        <begin position="37"/>
        <end position="202"/>
    </location>
</feature>
<feature type="transmembrane region" description="Helical" evidence="8">
    <location>
        <begin position="700"/>
        <end position="718"/>
    </location>
</feature>
<evidence type="ECO:0000256" key="1">
    <source>
        <dbReference type="ARBA" id="ARBA00004141"/>
    </source>
</evidence>
<feature type="transmembrane region" description="Helical" evidence="8">
    <location>
        <begin position="123"/>
        <end position="140"/>
    </location>
</feature>
<dbReference type="GO" id="GO:0005886">
    <property type="term" value="C:plasma membrane"/>
    <property type="evidence" value="ECO:0007669"/>
    <property type="project" value="TreeGrafter"/>
</dbReference>
<gene>
    <name evidence="12" type="ORF">VHEMI08397</name>
</gene>
<dbReference type="InterPro" id="IPR045122">
    <property type="entry name" value="Csc1-like"/>
</dbReference>
<feature type="transmembrane region" description="Helical" evidence="8">
    <location>
        <begin position="182"/>
        <end position="204"/>
    </location>
</feature>
<evidence type="ECO:0000256" key="7">
    <source>
        <dbReference type="SAM" id="MobiDB-lite"/>
    </source>
</evidence>
<feature type="compositionally biased region" description="Polar residues" evidence="7">
    <location>
        <begin position="938"/>
        <end position="952"/>
    </location>
</feature>
<evidence type="ECO:0000259" key="10">
    <source>
        <dbReference type="Pfam" id="PF13967"/>
    </source>
</evidence>
<evidence type="ECO:0000256" key="2">
    <source>
        <dbReference type="ARBA" id="ARBA00007779"/>
    </source>
</evidence>
<evidence type="ECO:0000313" key="13">
    <source>
        <dbReference type="Proteomes" id="UP000039046"/>
    </source>
</evidence>
<feature type="transmembrane region" description="Helical" evidence="8">
    <location>
        <begin position="500"/>
        <end position="528"/>
    </location>
</feature>
<dbReference type="InterPro" id="IPR027815">
    <property type="entry name" value="CSC1/OSCA1-like_cyt"/>
</dbReference>
<protein>
    <recommendedName>
        <fullName evidence="14">DUF221 domain protein</fullName>
    </recommendedName>
</protein>
<comment type="subcellular location">
    <subcellularLocation>
        <location evidence="1">Membrane</location>
        <topology evidence="1">Multi-pass membrane protein</topology>
    </subcellularLocation>
</comment>
<feature type="compositionally biased region" description="Gly residues" evidence="7">
    <location>
        <begin position="1147"/>
        <end position="1157"/>
    </location>
</feature>
<dbReference type="OrthoDB" id="2150324at2759"/>
<evidence type="ECO:0000259" key="9">
    <source>
        <dbReference type="Pfam" id="PF02714"/>
    </source>
</evidence>
<feature type="domain" description="CSC1/OSCA1-like 7TM region" evidence="9">
    <location>
        <begin position="406"/>
        <end position="689"/>
    </location>
</feature>
<dbReference type="PANTHER" id="PTHR13018:SF149">
    <property type="entry name" value="DOMAIN PROTEIN, PUTATIVE (AFU_ORTHOLOGUE AFUA_3G11660)-RELATED"/>
    <property type="match status" value="1"/>
</dbReference>
<comment type="similarity">
    <text evidence="2">Belongs to the CSC1 (TC 1.A.17) family.</text>
</comment>
<name>A0A0A1T6N3_9HYPO</name>
<dbReference type="InterPro" id="IPR032880">
    <property type="entry name" value="CSC1/OSCA1-like_N"/>
</dbReference>
<feature type="compositionally biased region" description="Polar residues" evidence="7">
    <location>
        <begin position="905"/>
        <end position="929"/>
    </location>
</feature>
<feature type="compositionally biased region" description="Polar residues" evidence="7">
    <location>
        <begin position="1063"/>
        <end position="1075"/>
    </location>
</feature>
<evidence type="ECO:0000256" key="8">
    <source>
        <dbReference type="SAM" id="Phobius"/>
    </source>
</evidence>
<dbReference type="AlphaFoldDB" id="A0A0A1T6N3"/>
<evidence type="ECO:0000256" key="4">
    <source>
        <dbReference type="ARBA" id="ARBA00022692"/>
    </source>
</evidence>
<feature type="compositionally biased region" description="Basic and acidic residues" evidence="7">
    <location>
        <begin position="298"/>
        <end position="313"/>
    </location>
</feature>
<dbReference type="InterPro" id="IPR003864">
    <property type="entry name" value="CSC1/OSCA1-like_7TM"/>
</dbReference>
<dbReference type="Pfam" id="PF02714">
    <property type="entry name" value="RSN1_7TM"/>
    <property type="match status" value="1"/>
</dbReference>
<feature type="region of interest" description="Disordered" evidence="7">
    <location>
        <begin position="857"/>
        <end position="1020"/>
    </location>
</feature>
<keyword evidence="13" id="KW-1185">Reference proteome</keyword>
<evidence type="ECO:0000256" key="6">
    <source>
        <dbReference type="ARBA" id="ARBA00023136"/>
    </source>
</evidence>
<sequence>METTHHMWSRDNPPTDGGSLLLNLLKNPFESQLNTGAFAASFGISIGFSALLAIAFSLIRPYNQAVYAPKLKHADEKHAPLPIGKKPWSWITVLLRTKEDHLIHQIGMDAIIFLRFIRMCRNMFLVLSVFGIAILVPAYVTQQYPITSTPNTPNSKRDDYNTNGQNGWLLTITPRTVFPNAIWAQVVVAYLMNITVAGFLWWNYRRVMELRRKYFDSDEYQSSLHSRTLMLFDLPREASSDEGIARIIDGVVPNSSFARTAIARNVKGLPDLIEQHSSAVRKLEEVLAKYLKHPQALPEKRPTCKPSKKDRNRSTYPSGQRLDAIDYYTKRIKDLEVEIKAVRAAIDRRSTMPYGFASYSDISEAHSIAYSCRKQKPNGATITLAPQPSNIIWKNMSLSSSLRSRRRFANSIWISGLTLLWVVPNALIAVFLVNLSRLGQVWPSFKTTLEAHTHFWGAVQGVAAPLITSLFYLVLPMIFRRLAIKGGDQTKTGRDRHVIAKLFSFFLFNNLFVFSLFGVIFVIVTGIINKTNDHKSAWEAIKDQQIPAAIVTSLCNTSIFWVTYLLQRQLGATIDLAQVWPLFKSAFLRKFSSPTPRELIEMTAPPPFDYAGYYTYFLFYSAVSFCFAGIQPLVLLATALYFCIDVYLKKYLLLYRFVTKNESGGLVWRTLFNRLIFSLLLADAVVLLTCWAKGDGQHMQFYTIIPLFFLVVGFKVYCSKTFDDKIRFYSLQNVRKNPEAAMQKDPLRNDRLTSKFGHPALYKKLITPMVHQKAQNMLPSIYSGRLTEGREGDAGDMMSVSGYSDMYALDAMAGGKVGKKAAGVPGFEFVSESHMDFEYYKNRAEFAEEFGGAEIYGSSITRPTTPGSVMELGGGYPSRPETPGSGRSTPFGISGNSASHRRVETGQSDTSYRNYRPETGNQDNGSHNRMGSYPDRTGTASPFYNQDNSSGSALMHHAATSSGRMSPAPGRMSPGPARMSPAPLGRKSPGPGRMSPALAGSRPTTPGPSIGALGGGPAGYANLIQHDEEVRNYNQQQQAQASQYAQQQQQQQPYASPYDQQQGYSSPYDQQQVQPSHFGGGASNQPQPYGGNPSYEAQQHSQQNVGGTQYATYGQGGSPSYDMHGHPQQQQQQQQQGGSGQYDYFRGGNGRKPGQGW</sequence>
<evidence type="ECO:0008006" key="14">
    <source>
        <dbReference type="Google" id="ProtNLM"/>
    </source>
</evidence>
<keyword evidence="3" id="KW-0813">Transport</keyword>